<comment type="caution">
    <text evidence="1">The sequence shown here is derived from an EMBL/GenBank/DDBJ whole genome shotgun (WGS) entry which is preliminary data.</text>
</comment>
<gene>
    <name evidence="1" type="ORF">NCTC11458_01475</name>
</gene>
<sequence length="165" mass="19805">MIFENIDKEMSDFYTFETSWIGSEVFDFQNHKLRIPVLNLYVENKDVLKYLNIEDKEGVYIKESYFLFEEVSKLEKKIHLQKNQRFVASLSQTLKLENIFQHNLPFEFGGMGIYNRLKYDGLLFIYAFKCSYVINKNSPISLEHISMNDYNPFLEEWLNTDNFIF</sequence>
<dbReference type="AlphaFoldDB" id="A0A7Z8YD67"/>
<organism evidence="1 2">
    <name type="scientific">Capnocytophaga ochracea</name>
    <dbReference type="NCBI Taxonomy" id="1018"/>
    <lineage>
        <taxon>Bacteria</taxon>
        <taxon>Pseudomonadati</taxon>
        <taxon>Bacteroidota</taxon>
        <taxon>Flavobacteriia</taxon>
        <taxon>Flavobacteriales</taxon>
        <taxon>Flavobacteriaceae</taxon>
        <taxon>Capnocytophaga</taxon>
    </lineage>
</organism>
<accession>A0A7Z8YD67</accession>
<evidence type="ECO:0000313" key="2">
    <source>
        <dbReference type="Proteomes" id="UP000276733"/>
    </source>
</evidence>
<evidence type="ECO:0000313" key="1">
    <source>
        <dbReference type="EMBL" id="VDG82169.1"/>
    </source>
</evidence>
<proteinExistence type="predicted"/>
<dbReference type="Proteomes" id="UP000276733">
    <property type="component" value="Unassembled WGS sequence"/>
</dbReference>
<dbReference type="EMBL" id="UYIQ01000001">
    <property type="protein sequence ID" value="VDG82169.1"/>
    <property type="molecule type" value="Genomic_DNA"/>
</dbReference>
<dbReference type="RefSeq" id="WP_181831649.1">
    <property type="nucleotide sequence ID" value="NZ_UYIQ01000001.1"/>
</dbReference>
<protein>
    <submittedName>
        <fullName evidence="1">Uncharacterized protein</fullName>
    </submittedName>
</protein>
<reference evidence="1 2" key="1">
    <citation type="submission" date="2018-11" db="EMBL/GenBank/DDBJ databases">
        <authorList>
            <consortium name="Pathogen Informatics"/>
        </authorList>
    </citation>
    <scope>NUCLEOTIDE SEQUENCE [LARGE SCALE GENOMIC DNA]</scope>
    <source>
        <strain evidence="1 2">NCTC11458</strain>
    </source>
</reference>
<name>A0A7Z8YD67_CAPOC</name>